<sequence length="356" mass="40315">MDLTVSGALSKTSSEEYVNEVMASKNSTVATPAQIHRDSIEKQKPESFRVRTHSFKRGLNGDVDEDIDVDEQQVKKAKTTKNDDPRFDQIIEMIGNLTGHMSDTHSEMTKINNNITKMEQKIEEVIDRKLKTELANMEQKISDNLSLKLKGEIKEEITKIKLDVESRIQSIDCGDRECGVLKEAKTIREGITRDIKHLEKDLEDLKVARNSGDNDVISERKLNVVIKNLLPCQGEESDEDLVVSTVDRLFVEALGLTDIKVTKASRIPTQVNSNRISPIIATIETTDQKVRIMKAKSGLKDTKNFYRVYIEHDLPSAVRTNNSNLMNILKIVGGDRDYKIVRGRITRNLKGVKVRR</sequence>
<evidence type="ECO:0000256" key="1">
    <source>
        <dbReference type="SAM" id="Coils"/>
    </source>
</evidence>
<name>A0AAN8K0B2_PATCE</name>
<feature type="coiled-coil region" evidence="1">
    <location>
        <begin position="181"/>
        <end position="208"/>
    </location>
</feature>
<organism evidence="3 4">
    <name type="scientific">Patella caerulea</name>
    <name type="common">Rayed Mediterranean limpet</name>
    <dbReference type="NCBI Taxonomy" id="87958"/>
    <lineage>
        <taxon>Eukaryota</taxon>
        <taxon>Metazoa</taxon>
        <taxon>Spiralia</taxon>
        <taxon>Lophotrochozoa</taxon>
        <taxon>Mollusca</taxon>
        <taxon>Gastropoda</taxon>
        <taxon>Patellogastropoda</taxon>
        <taxon>Patelloidea</taxon>
        <taxon>Patellidae</taxon>
        <taxon>Patella</taxon>
    </lineage>
</organism>
<dbReference type="EMBL" id="JAZGQO010000002">
    <property type="protein sequence ID" value="KAK6190058.1"/>
    <property type="molecule type" value="Genomic_DNA"/>
</dbReference>
<accession>A0AAN8K0B2</accession>
<dbReference type="AlphaFoldDB" id="A0AAN8K0B2"/>
<reference evidence="3 4" key="1">
    <citation type="submission" date="2024-01" db="EMBL/GenBank/DDBJ databases">
        <title>The genome of the rayed Mediterranean limpet Patella caerulea (Linnaeus, 1758).</title>
        <authorList>
            <person name="Anh-Thu Weber A."/>
            <person name="Halstead-Nussloch G."/>
        </authorList>
    </citation>
    <scope>NUCLEOTIDE SEQUENCE [LARGE SCALE GENOMIC DNA]</scope>
    <source>
        <strain evidence="3">AATW-2023a</strain>
        <tissue evidence="3">Whole specimen</tissue>
    </source>
</reference>
<dbReference type="Proteomes" id="UP001347796">
    <property type="component" value="Unassembled WGS sequence"/>
</dbReference>
<dbReference type="EMBL" id="JAZGQO010000007">
    <property type="protein sequence ID" value="KAK6182713.1"/>
    <property type="molecule type" value="Genomic_DNA"/>
</dbReference>
<keyword evidence="4" id="KW-1185">Reference proteome</keyword>
<keyword evidence="1" id="KW-0175">Coiled coil</keyword>
<evidence type="ECO:0000313" key="4">
    <source>
        <dbReference type="Proteomes" id="UP001347796"/>
    </source>
</evidence>
<protein>
    <submittedName>
        <fullName evidence="3">Uncharacterized protein</fullName>
    </submittedName>
</protein>
<evidence type="ECO:0000313" key="3">
    <source>
        <dbReference type="EMBL" id="KAK6190058.1"/>
    </source>
</evidence>
<evidence type="ECO:0000313" key="2">
    <source>
        <dbReference type="EMBL" id="KAK6182713.1"/>
    </source>
</evidence>
<proteinExistence type="predicted"/>
<gene>
    <name evidence="3" type="ORF">SNE40_002000</name>
    <name evidence="2" type="ORF">SNE40_010335</name>
</gene>
<comment type="caution">
    <text evidence="3">The sequence shown here is derived from an EMBL/GenBank/DDBJ whole genome shotgun (WGS) entry which is preliminary data.</text>
</comment>